<dbReference type="GO" id="GO:0003735">
    <property type="term" value="F:structural constituent of ribosome"/>
    <property type="evidence" value="ECO:0007669"/>
    <property type="project" value="InterPro"/>
</dbReference>
<keyword evidence="2 5" id="KW-0689">Ribosomal protein</keyword>
<evidence type="ECO:0000256" key="2">
    <source>
        <dbReference type="ARBA" id="ARBA00022980"/>
    </source>
</evidence>
<sequence length="65" mass="7510">MPKLKTRKSAAKRFRATGSGKLMRRNTHRAHLLEHKSPSRRRRLAGLSLVDDRDADNVRAMLPYL</sequence>
<dbReference type="NCBIfam" id="TIGR00001">
    <property type="entry name" value="rpmI_bact"/>
    <property type="match status" value="1"/>
</dbReference>
<dbReference type="InterPro" id="IPR021137">
    <property type="entry name" value="Ribosomal_bL35-like"/>
</dbReference>
<dbReference type="RefSeq" id="WP_073069680.1">
    <property type="nucleotide sequence ID" value="NZ_MPPI01000003.1"/>
</dbReference>
<proteinExistence type="inferred from homology"/>
<dbReference type="GO" id="GO:0006412">
    <property type="term" value="P:translation"/>
    <property type="evidence" value="ECO:0007669"/>
    <property type="project" value="UniProtKB-UniRule"/>
</dbReference>
<evidence type="ECO:0000256" key="3">
    <source>
        <dbReference type="ARBA" id="ARBA00023274"/>
    </source>
</evidence>
<organism evidence="7 8">
    <name type="scientific">Phormidesmis priestleyi ULC007</name>
    <dbReference type="NCBI Taxonomy" id="1920490"/>
    <lineage>
        <taxon>Bacteria</taxon>
        <taxon>Bacillati</taxon>
        <taxon>Cyanobacteriota</taxon>
        <taxon>Cyanophyceae</taxon>
        <taxon>Leptolyngbyales</taxon>
        <taxon>Leptolyngbyaceae</taxon>
        <taxon>Phormidesmis</taxon>
    </lineage>
</organism>
<evidence type="ECO:0000256" key="4">
    <source>
        <dbReference type="ARBA" id="ARBA00071664"/>
    </source>
</evidence>
<gene>
    <name evidence="5" type="primary">rpmI</name>
    <name evidence="5" type="synonym">rpl35</name>
    <name evidence="7" type="ORF">C7B65_15855</name>
</gene>
<evidence type="ECO:0000313" key="7">
    <source>
        <dbReference type="EMBL" id="PSB18367.1"/>
    </source>
</evidence>
<evidence type="ECO:0000313" key="8">
    <source>
        <dbReference type="Proteomes" id="UP000238634"/>
    </source>
</evidence>
<comment type="caution">
    <text evidence="7">The sequence shown here is derived from an EMBL/GenBank/DDBJ whole genome shotgun (WGS) entry which is preliminary data.</text>
</comment>
<dbReference type="HAMAP" id="MF_00514">
    <property type="entry name" value="Ribosomal_bL35"/>
    <property type="match status" value="1"/>
</dbReference>
<protein>
    <recommendedName>
        <fullName evidence="4 5">Large ribosomal subunit protein bL35</fullName>
    </recommendedName>
</protein>
<dbReference type="EMBL" id="PVWG01000018">
    <property type="protein sequence ID" value="PSB18367.1"/>
    <property type="molecule type" value="Genomic_DNA"/>
</dbReference>
<dbReference type="Gene3D" id="4.10.410.60">
    <property type="match status" value="1"/>
</dbReference>
<evidence type="ECO:0000256" key="6">
    <source>
        <dbReference type="RuleBase" id="RU000568"/>
    </source>
</evidence>
<dbReference type="PROSITE" id="PS00936">
    <property type="entry name" value="RIBOSOMAL_L35"/>
    <property type="match status" value="1"/>
</dbReference>
<evidence type="ECO:0000256" key="1">
    <source>
        <dbReference type="ARBA" id="ARBA00006598"/>
    </source>
</evidence>
<keyword evidence="3 5" id="KW-0687">Ribonucleoprotein</keyword>
<dbReference type="AlphaFoldDB" id="A0A2T1DD26"/>
<dbReference type="OrthoDB" id="47476at2"/>
<dbReference type="Proteomes" id="UP000238634">
    <property type="component" value="Unassembled WGS sequence"/>
</dbReference>
<comment type="similarity">
    <text evidence="1 5 6">Belongs to the bacterial ribosomal protein bL35 family.</text>
</comment>
<dbReference type="PANTHER" id="PTHR33343">
    <property type="entry name" value="54S RIBOSOMAL PROTEIN BL35M"/>
    <property type="match status" value="1"/>
</dbReference>
<name>A0A2T1DD26_9CYAN</name>
<accession>A0A2T1DD26</accession>
<dbReference type="GO" id="GO:0022625">
    <property type="term" value="C:cytosolic large ribosomal subunit"/>
    <property type="evidence" value="ECO:0007669"/>
    <property type="project" value="TreeGrafter"/>
</dbReference>
<dbReference type="InterPro" id="IPR001706">
    <property type="entry name" value="Ribosomal_bL35"/>
</dbReference>
<evidence type="ECO:0000256" key="5">
    <source>
        <dbReference type="HAMAP-Rule" id="MF_00514"/>
    </source>
</evidence>
<dbReference type="PRINTS" id="PR00064">
    <property type="entry name" value="RIBOSOMALL35"/>
</dbReference>
<dbReference type="InterPro" id="IPR037229">
    <property type="entry name" value="Ribosomal_bL35_sf"/>
</dbReference>
<dbReference type="FunFam" id="4.10.410.60:FF:000001">
    <property type="entry name" value="50S ribosomal protein L35"/>
    <property type="match status" value="1"/>
</dbReference>
<dbReference type="Pfam" id="PF01632">
    <property type="entry name" value="Ribosomal_L35p"/>
    <property type="match status" value="1"/>
</dbReference>
<dbReference type="InterPro" id="IPR018265">
    <property type="entry name" value="Ribosomal_bL35_CS"/>
</dbReference>
<dbReference type="STRING" id="1920490.GCA_001895925_02995"/>
<reference evidence="7 8" key="1">
    <citation type="submission" date="2018-02" db="EMBL/GenBank/DDBJ databases">
        <authorList>
            <person name="Cohen D.B."/>
            <person name="Kent A.D."/>
        </authorList>
    </citation>
    <scope>NUCLEOTIDE SEQUENCE [LARGE SCALE GENOMIC DNA]</scope>
    <source>
        <strain evidence="7 8">ULC007</strain>
    </source>
</reference>
<keyword evidence="8" id="KW-1185">Reference proteome</keyword>
<dbReference type="PANTHER" id="PTHR33343:SF1">
    <property type="entry name" value="LARGE RIBOSOMAL SUBUNIT PROTEIN BL35M"/>
    <property type="match status" value="1"/>
</dbReference>
<reference evidence="7 8" key="2">
    <citation type="submission" date="2018-03" db="EMBL/GenBank/DDBJ databases">
        <title>The ancient ancestry and fast evolution of plastids.</title>
        <authorList>
            <person name="Moore K.R."/>
            <person name="Magnabosco C."/>
            <person name="Momper L."/>
            <person name="Gold D.A."/>
            <person name="Bosak T."/>
            <person name="Fournier G.P."/>
        </authorList>
    </citation>
    <scope>NUCLEOTIDE SEQUENCE [LARGE SCALE GENOMIC DNA]</scope>
    <source>
        <strain evidence="7 8">ULC007</strain>
    </source>
</reference>
<dbReference type="SUPFAM" id="SSF143034">
    <property type="entry name" value="L35p-like"/>
    <property type="match status" value="1"/>
</dbReference>